<evidence type="ECO:0000256" key="2">
    <source>
        <dbReference type="ARBA" id="ARBA00022643"/>
    </source>
</evidence>
<evidence type="ECO:0000256" key="6">
    <source>
        <dbReference type="PIRSR" id="PIRSR000337-1"/>
    </source>
</evidence>
<dbReference type="NCBIfam" id="TIGR03860">
    <property type="entry name" value="FMN_nitrolo"/>
    <property type="match status" value="1"/>
</dbReference>
<keyword evidence="4" id="KW-0503">Monooxygenase</keyword>
<protein>
    <submittedName>
        <fullName evidence="8">Dibenzothiophene desulfurization enzyme</fullName>
    </submittedName>
</protein>
<dbReference type="AlphaFoldDB" id="A0A0D4C203"/>
<proteinExistence type="inferred from homology"/>
<dbReference type="PANTHER" id="PTHR30011:SF16">
    <property type="entry name" value="C2H2 FINGER DOMAIN TRANSCRIPTION FACTOR (EUROFUNG)-RELATED"/>
    <property type="match status" value="1"/>
</dbReference>
<dbReference type="GO" id="GO:0004497">
    <property type="term" value="F:monooxygenase activity"/>
    <property type="evidence" value="ECO:0007669"/>
    <property type="project" value="UniProtKB-KW"/>
</dbReference>
<keyword evidence="1 6" id="KW-0285">Flavoprotein</keyword>
<dbReference type="Proteomes" id="UP000061839">
    <property type="component" value="Chromosome"/>
</dbReference>
<evidence type="ECO:0000313" key="9">
    <source>
        <dbReference type="Proteomes" id="UP000061839"/>
    </source>
</evidence>
<keyword evidence="2 6" id="KW-0288">FMN</keyword>
<dbReference type="InterPro" id="IPR036661">
    <property type="entry name" value="Luciferase-like_sf"/>
</dbReference>
<dbReference type="EMBL" id="CP011005">
    <property type="protein sequence ID" value="AJT42608.1"/>
    <property type="molecule type" value="Genomic_DNA"/>
</dbReference>
<dbReference type="STRING" id="1618207.UM93_16055"/>
<feature type="binding site" evidence="6">
    <location>
        <position position="239"/>
    </location>
    <ligand>
        <name>FMN</name>
        <dbReference type="ChEBI" id="CHEBI:58210"/>
    </ligand>
</feature>
<dbReference type="KEGG" id="ari:UM93_16055"/>
<keyword evidence="9" id="KW-1185">Reference proteome</keyword>
<organism evidence="8 9">
    <name type="scientific">Psychromicrobium lacuslunae</name>
    <dbReference type="NCBI Taxonomy" id="1618207"/>
    <lineage>
        <taxon>Bacteria</taxon>
        <taxon>Bacillati</taxon>
        <taxon>Actinomycetota</taxon>
        <taxon>Actinomycetes</taxon>
        <taxon>Micrococcales</taxon>
        <taxon>Micrococcaceae</taxon>
        <taxon>Psychromicrobium</taxon>
    </lineage>
</organism>
<accession>A0A0D4C203</accession>
<feature type="domain" description="Luciferase-like" evidence="7">
    <location>
        <begin position="45"/>
        <end position="401"/>
    </location>
</feature>
<dbReference type="Gene3D" id="3.20.20.30">
    <property type="entry name" value="Luciferase-like domain"/>
    <property type="match status" value="1"/>
</dbReference>
<reference evidence="8 9" key="1">
    <citation type="journal article" date="2015" name="Genome Announc.">
        <title>Complete Genome Sequencing of Protease-Producing Novel Arthrobacter sp. Strain IHBB 11108 Using PacBio Single-Molecule Real-Time Sequencing Technology.</title>
        <authorList>
            <person name="Kiran S."/>
            <person name="Swarnkar M.K."/>
            <person name="Pal M."/>
            <person name="Thakur R."/>
            <person name="Tewari R."/>
            <person name="Singh A.K."/>
            <person name="Gulati A."/>
        </authorList>
    </citation>
    <scope>NUCLEOTIDE SEQUENCE [LARGE SCALE GENOMIC DNA]</scope>
    <source>
        <strain evidence="8 9">IHBB 11108</strain>
    </source>
</reference>
<evidence type="ECO:0000256" key="3">
    <source>
        <dbReference type="ARBA" id="ARBA00023002"/>
    </source>
</evidence>
<comment type="similarity">
    <text evidence="5">Belongs to the NtaA/SnaA/DszA monooxygenase family.</text>
</comment>
<evidence type="ECO:0000256" key="1">
    <source>
        <dbReference type="ARBA" id="ARBA00022630"/>
    </source>
</evidence>
<dbReference type="PATRIC" id="fig|1618207.4.peg.3267"/>
<evidence type="ECO:0000256" key="5">
    <source>
        <dbReference type="ARBA" id="ARBA00033748"/>
    </source>
</evidence>
<name>A0A0D4C203_9MICC</name>
<dbReference type="HOGENOM" id="CLU_022256_0_1_11"/>
<evidence type="ECO:0000259" key="7">
    <source>
        <dbReference type="Pfam" id="PF00296"/>
    </source>
</evidence>
<evidence type="ECO:0000313" key="8">
    <source>
        <dbReference type="EMBL" id="AJT42608.1"/>
    </source>
</evidence>
<dbReference type="InterPro" id="IPR016215">
    <property type="entry name" value="NTA_MOA"/>
</dbReference>
<dbReference type="Pfam" id="PF00296">
    <property type="entry name" value="Bac_luciferase"/>
    <property type="match status" value="1"/>
</dbReference>
<feature type="binding site" evidence="6">
    <location>
        <position position="69"/>
    </location>
    <ligand>
        <name>FMN</name>
        <dbReference type="ChEBI" id="CHEBI:58210"/>
    </ligand>
</feature>
<dbReference type="PIRSF" id="PIRSF000337">
    <property type="entry name" value="NTA_MOA"/>
    <property type="match status" value="1"/>
</dbReference>
<dbReference type="InterPro" id="IPR051260">
    <property type="entry name" value="Diverse_substr_monoxygenases"/>
</dbReference>
<dbReference type="SUPFAM" id="SSF51679">
    <property type="entry name" value="Bacterial luciferase-like"/>
    <property type="match status" value="1"/>
</dbReference>
<dbReference type="GO" id="GO:0016705">
    <property type="term" value="F:oxidoreductase activity, acting on paired donors, with incorporation or reduction of molecular oxygen"/>
    <property type="evidence" value="ECO:0007669"/>
    <property type="project" value="InterPro"/>
</dbReference>
<dbReference type="PANTHER" id="PTHR30011">
    <property type="entry name" value="ALKANESULFONATE MONOOXYGENASE-RELATED"/>
    <property type="match status" value="1"/>
</dbReference>
<evidence type="ECO:0000256" key="4">
    <source>
        <dbReference type="ARBA" id="ARBA00023033"/>
    </source>
</evidence>
<sequence length="447" mass="49030">MNPQSARYAADSYSQGMLHFGWFVGHGFGVQGWGTPGYSLGYDWKRPEIYQEAVRHFERSGLDLFIIEDSLTVPDTYGASSEVSLAQASFAPKHDPLALVPYLLSATKNLGIVPTVSASFYPPFTAARLLATLQHFSDRQLGWNVVTSGSDLAAQNYGLDQQIEHDIRYEKAEEFVDVVRKLWRSWQPDAIVEDVKRGIYADHRKVEPIHHRGEFFRVRGPLNTAPLPEEPVLVQAGASPRGRAFAGGHADVALALARGVDGMRSYRESIRAEAAASGRNPDHVKVLFVLKPTVVSSPAEAEELRAQREALTQRDIDSQLNSISYLSVIDFKKFDLDEPLPKLSTNSNQGTLEHFASAAPAGATLREILSKRSGGAGDSIIGTPEQIVDYLEQTAAEVGGDGFLFSGFVDPSTVHGVLDRLVPVLRRRGLLRTSFGDGGLRANLRDF</sequence>
<gene>
    <name evidence="8" type="ORF">UM93_16055</name>
</gene>
<dbReference type="InterPro" id="IPR011251">
    <property type="entry name" value="Luciferase-like_dom"/>
</dbReference>
<feature type="binding site" evidence="6">
    <location>
        <position position="115"/>
    </location>
    <ligand>
        <name>FMN</name>
        <dbReference type="ChEBI" id="CHEBI:58210"/>
    </ligand>
</feature>
<feature type="binding site" evidence="6">
    <location>
        <position position="165"/>
    </location>
    <ligand>
        <name>FMN</name>
        <dbReference type="ChEBI" id="CHEBI:58210"/>
    </ligand>
</feature>
<keyword evidence="3" id="KW-0560">Oxidoreductase</keyword>
<feature type="binding site" evidence="6">
    <location>
        <position position="169"/>
    </location>
    <ligand>
        <name>FMN</name>
        <dbReference type="ChEBI" id="CHEBI:58210"/>
    </ligand>
</feature>